<organism evidence="6 7">
    <name type="scientific">Heterocephalus glaber</name>
    <name type="common">Naked mole rat</name>
    <dbReference type="NCBI Taxonomy" id="10181"/>
    <lineage>
        <taxon>Eukaryota</taxon>
        <taxon>Metazoa</taxon>
        <taxon>Chordata</taxon>
        <taxon>Craniata</taxon>
        <taxon>Vertebrata</taxon>
        <taxon>Euteleostomi</taxon>
        <taxon>Mammalia</taxon>
        <taxon>Eutheria</taxon>
        <taxon>Euarchontoglires</taxon>
        <taxon>Glires</taxon>
        <taxon>Rodentia</taxon>
        <taxon>Hystricomorpha</taxon>
        <taxon>Bathyergidae</taxon>
        <taxon>Heterocephalus</taxon>
    </lineage>
</organism>
<dbReference type="RefSeq" id="XP_021095262.1">
    <property type="nucleotide sequence ID" value="XM_021239603.1"/>
</dbReference>
<evidence type="ECO:0000256" key="2">
    <source>
        <dbReference type="ARBA" id="ARBA00008650"/>
    </source>
</evidence>
<dbReference type="SMART" id="SM00096">
    <property type="entry name" value="UTG"/>
    <property type="match status" value="1"/>
</dbReference>
<evidence type="ECO:0000256" key="3">
    <source>
        <dbReference type="ARBA" id="ARBA00022525"/>
    </source>
</evidence>
<dbReference type="PANTHER" id="PTHR21226:SF8">
    <property type="entry name" value="ABPA10-RELATED"/>
    <property type="match status" value="1"/>
</dbReference>
<dbReference type="CDD" id="cd00633">
    <property type="entry name" value="Secretoglobin"/>
    <property type="match status" value="1"/>
</dbReference>
<comment type="similarity">
    <text evidence="2">Belongs to the secretoglobin family.</text>
</comment>
<evidence type="ECO:0000313" key="7">
    <source>
        <dbReference type="RefSeq" id="XP_021095262.1"/>
    </source>
</evidence>
<reference evidence="7" key="1">
    <citation type="submission" date="2025-08" db="UniProtKB">
        <authorList>
            <consortium name="RefSeq"/>
        </authorList>
    </citation>
    <scope>IDENTIFICATION</scope>
</reference>
<keyword evidence="6" id="KW-1185">Reference proteome</keyword>
<keyword evidence="3" id="KW-0964">Secreted</keyword>
<keyword evidence="4 5" id="KW-0732">Signal</keyword>
<dbReference type="AlphaFoldDB" id="A0AAX6RC39"/>
<accession>A0AAX6RC39</accession>
<dbReference type="PANTHER" id="PTHR21226">
    <property type="entry name" value="ABPA10-RELATED"/>
    <property type="match status" value="1"/>
</dbReference>
<feature type="signal peptide" evidence="5">
    <location>
        <begin position="1"/>
        <end position="22"/>
    </location>
</feature>
<dbReference type="Gene3D" id="1.20.920.50">
    <property type="match status" value="1"/>
</dbReference>
<evidence type="ECO:0000313" key="6">
    <source>
        <dbReference type="Proteomes" id="UP000694906"/>
    </source>
</evidence>
<evidence type="ECO:0000256" key="5">
    <source>
        <dbReference type="SAM" id="SignalP"/>
    </source>
</evidence>
<dbReference type="Proteomes" id="UP000694906">
    <property type="component" value="Unplaced"/>
</dbReference>
<name>A0AAX6RC39_HETGA</name>
<evidence type="ECO:0000256" key="1">
    <source>
        <dbReference type="ARBA" id="ARBA00004613"/>
    </source>
</evidence>
<evidence type="ECO:0000256" key="4">
    <source>
        <dbReference type="ARBA" id="ARBA00022729"/>
    </source>
</evidence>
<gene>
    <name evidence="7" type="primary">LOC101719541</name>
</gene>
<feature type="chain" id="PRO_5043691164" evidence="5">
    <location>
        <begin position="23"/>
        <end position="129"/>
    </location>
</feature>
<dbReference type="InterPro" id="IPR053723">
    <property type="entry name" value="Secretoglobin_Domain_sf"/>
</dbReference>
<dbReference type="InterPro" id="IPR006178">
    <property type="entry name" value="CH1-like"/>
</dbReference>
<proteinExistence type="inferred from homology"/>
<sequence length="129" mass="14013">MKPATALVLLGAALLLIPGRNGELCSAVKKDVDLFLNGTTDEYVTYMKKYISDPEMLAIAASVKECVDDKLTEEDKENASSVLVSPQGMSVYLCLSGDLLILGVRDQNWGDSFSFPHGPAWKSGRKRTS</sequence>
<dbReference type="Pfam" id="PF01099">
    <property type="entry name" value="Uteroglobin"/>
    <property type="match status" value="1"/>
</dbReference>
<dbReference type="InterPro" id="IPR016126">
    <property type="entry name" value="Secretoglobin"/>
</dbReference>
<dbReference type="PROSITE" id="PS51311">
    <property type="entry name" value="SCGB"/>
    <property type="match status" value="1"/>
</dbReference>
<dbReference type="GO" id="GO:0005576">
    <property type="term" value="C:extracellular region"/>
    <property type="evidence" value="ECO:0007669"/>
    <property type="project" value="UniProtKB-SubCell"/>
</dbReference>
<comment type="subcellular location">
    <subcellularLocation>
        <location evidence="1">Secreted</location>
    </subcellularLocation>
</comment>
<dbReference type="SUPFAM" id="SSF48201">
    <property type="entry name" value="Uteroglobin-like"/>
    <property type="match status" value="1"/>
</dbReference>
<dbReference type="GO" id="GO:0005496">
    <property type="term" value="F:steroid binding"/>
    <property type="evidence" value="ECO:0007669"/>
    <property type="project" value="TreeGrafter"/>
</dbReference>
<protein>
    <submittedName>
        <fullName evidence="7">Major allergen I polypeptide chain 1-like</fullName>
    </submittedName>
</protein>
<dbReference type="GeneID" id="101719541"/>
<dbReference type="PRINTS" id="PR00827">
    <property type="entry name" value="FELALLERGEN"/>
</dbReference>
<dbReference type="InterPro" id="IPR035960">
    <property type="entry name" value="Secretoglobin_sf"/>
</dbReference>